<sequence length="66" mass="7300">MRVPATPAPFPAFKRQTPSTPSPAFYPTTQGFGNLQTCTKMNDVSGLKAQHQYSIHRSKGLAYFLI</sequence>
<evidence type="ECO:0000256" key="1">
    <source>
        <dbReference type="SAM" id="MobiDB-lite"/>
    </source>
</evidence>
<accession>A0A9D4LUL8</accession>
<evidence type="ECO:0000313" key="2">
    <source>
        <dbReference type="EMBL" id="KAH3864099.1"/>
    </source>
</evidence>
<feature type="region of interest" description="Disordered" evidence="1">
    <location>
        <begin position="1"/>
        <end position="22"/>
    </location>
</feature>
<organism evidence="2 3">
    <name type="scientific">Dreissena polymorpha</name>
    <name type="common">Zebra mussel</name>
    <name type="synonym">Mytilus polymorpha</name>
    <dbReference type="NCBI Taxonomy" id="45954"/>
    <lineage>
        <taxon>Eukaryota</taxon>
        <taxon>Metazoa</taxon>
        <taxon>Spiralia</taxon>
        <taxon>Lophotrochozoa</taxon>
        <taxon>Mollusca</taxon>
        <taxon>Bivalvia</taxon>
        <taxon>Autobranchia</taxon>
        <taxon>Heteroconchia</taxon>
        <taxon>Euheterodonta</taxon>
        <taxon>Imparidentia</taxon>
        <taxon>Neoheterodontei</taxon>
        <taxon>Myida</taxon>
        <taxon>Dreissenoidea</taxon>
        <taxon>Dreissenidae</taxon>
        <taxon>Dreissena</taxon>
    </lineage>
</organism>
<proteinExistence type="predicted"/>
<feature type="compositionally biased region" description="Pro residues" evidence="1">
    <location>
        <begin position="1"/>
        <end position="10"/>
    </location>
</feature>
<comment type="caution">
    <text evidence="2">The sequence shown here is derived from an EMBL/GenBank/DDBJ whole genome shotgun (WGS) entry which is preliminary data.</text>
</comment>
<reference evidence="2" key="1">
    <citation type="journal article" date="2019" name="bioRxiv">
        <title>The Genome of the Zebra Mussel, Dreissena polymorpha: A Resource for Invasive Species Research.</title>
        <authorList>
            <person name="McCartney M.A."/>
            <person name="Auch B."/>
            <person name="Kono T."/>
            <person name="Mallez S."/>
            <person name="Zhang Y."/>
            <person name="Obille A."/>
            <person name="Becker A."/>
            <person name="Abrahante J.E."/>
            <person name="Garbe J."/>
            <person name="Badalamenti J.P."/>
            <person name="Herman A."/>
            <person name="Mangelson H."/>
            <person name="Liachko I."/>
            <person name="Sullivan S."/>
            <person name="Sone E.D."/>
            <person name="Koren S."/>
            <person name="Silverstein K.A.T."/>
            <person name="Beckman K.B."/>
            <person name="Gohl D.M."/>
        </authorList>
    </citation>
    <scope>NUCLEOTIDE SEQUENCE</scope>
    <source>
        <strain evidence="2">Duluth1</strain>
        <tissue evidence="2">Whole animal</tissue>
    </source>
</reference>
<dbReference type="EMBL" id="JAIWYP010000002">
    <property type="protein sequence ID" value="KAH3864099.1"/>
    <property type="molecule type" value="Genomic_DNA"/>
</dbReference>
<dbReference type="Proteomes" id="UP000828390">
    <property type="component" value="Unassembled WGS sequence"/>
</dbReference>
<reference evidence="2" key="2">
    <citation type="submission" date="2020-11" db="EMBL/GenBank/DDBJ databases">
        <authorList>
            <person name="McCartney M.A."/>
            <person name="Auch B."/>
            <person name="Kono T."/>
            <person name="Mallez S."/>
            <person name="Becker A."/>
            <person name="Gohl D.M."/>
            <person name="Silverstein K.A.T."/>
            <person name="Koren S."/>
            <person name="Bechman K.B."/>
            <person name="Herman A."/>
            <person name="Abrahante J.E."/>
            <person name="Garbe J."/>
        </authorList>
    </citation>
    <scope>NUCLEOTIDE SEQUENCE</scope>
    <source>
        <strain evidence="2">Duluth1</strain>
        <tissue evidence="2">Whole animal</tissue>
    </source>
</reference>
<name>A0A9D4LUL8_DREPO</name>
<keyword evidence="3" id="KW-1185">Reference proteome</keyword>
<dbReference type="AlphaFoldDB" id="A0A9D4LUL8"/>
<protein>
    <submittedName>
        <fullName evidence="2">Uncharacterized protein</fullName>
    </submittedName>
</protein>
<evidence type="ECO:0000313" key="3">
    <source>
        <dbReference type="Proteomes" id="UP000828390"/>
    </source>
</evidence>
<gene>
    <name evidence="2" type="ORF">DPMN_027113</name>
</gene>